<proteinExistence type="predicted"/>
<evidence type="ECO:0000256" key="1">
    <source>
        <dbReference type="SAM" id="MobiDB-lite"/>
    </source>
</evidence>
<keyword evidence="3" id="KW-1185">Reference proteome</keyword>
<reference evidence="2 3" key="1">
    <citation type="submission" date="2016-10" db="EMBL/GenBank/DDBJ databases">
        <authorList>
            <person name="de Groot N.N."/>
        </authorList>
    </citation>
    <scope>NUCLEOTIDE SEQUENCE [LARGE SCALE GENOMIC DNA]</scope>
    <source>
        <strain evidence="2 3">DSM 17890</strain>
    </source>
</reference>
<dbReference type="OrthoDB" id="7778431at2"/>
<organism evidence="2 3">
    <name type="scientific">Albimonas donghaensis</name>
    <dbReference type="NCBI Taxonomy" id="356660"/>
    <lineage>
        <taxon>Bacteria</taxon>
        <taxon>Pseudomonadati</taxon>
        <taxon>Pseudomonadota</taxon>
        <taxon>Alphaproteobacteria</taxon>
        <taxon>Rhodobacterales</taxon>
        <taxon>Paracoccaceae</taxon>
        <taxon>Albimonas</taxon>
    </lineage>
</organism>
<gene>
    <name evidence="2" type="ORF">SAMN05444336_101687</name>
</gene>
<evidence type="ECO:0000313" key="2">
    <source>
        <dbReference type="EMBL" id="SDW31945.1"/>
    </source>
</evidence>
<dbReference type="Proteomes" id="UP000199118">
    <property type="component" value="Unassembled WGS sequence"/>
</dbReference>
<protein>
    <submittedName>
        <fullName evidence="2">Uncharacterized protein</fullName>
    </submittedName>
</protein>
<feature type="compositionally biased region" description="Basic residues" evidence="1">
    <location>
        <begin position="89"/>
        <end position="104"/>
    </location>
</feature>
<feature type="region of interest" description="Disordered" evidence="1">
    <location>
        <begin position="1"/>
        <end position="21"/>
    </location>
</feature>
<dbReference type="STRING" id="356660.SAMN05444336_101687"/>
<evidence type="ECO:0000313" key="3">
    <source>
        <dbReference type="Proteomes" id="UP000199118"/>
    </source>
</evidence>
<feature type="region of interest" description="Disordered" evidence="1">
    <location>
        <begin position="80"/>
        <end position="104"/>
    </location>
</feature>
<dbReference type="EMBL" id="FNMZ01000001">
    <property type="protein sequence ID" value="SDW31945.1"/>
    <property type="molecule type" value="Genomic_DNA"/>
</dbReference>
<accession>A0A1H2SKG2</accession>
<sequence length="104" mass="11073">MTAASRPPSPKTDDPDADPRGLIAEAYRMPDLVPEAARAIFFDWALGRSGGEGRTESIAALHARYAPLAPDHPMTAVLEEGLAQAARPTGRRGGRRGGRAGRRN</sequence>
<dbReference type="RefSeq" id="WP_092679702.1">
    <property type="nucleotide sequence ID" value="NZ_FNMZ01000001.1"/>
</dbReference>
<name>A0A1H2SKG2_9RHOB</name>
<dbReference type="AlphaFoldDB" id="A0A1H2SKG2"/>